<evidence type="ECO:0000313" key="2">
    <source>
        <dbReference type="EMBL" id="RMX46168.1"/>
    </source>
</evidence>
<reference evidence="2 3" key="1">
    <citation type="journal article" date="2018" name="Sci. Rep.">
        <title>Comparative analysis of the Pocillopora damicornis genome highlights role of immune system in coral evolution.</title>
        <authorList>
            <person name="Cunning R."/>
            <person name="Bay R.A."/>
            <person name="Gillette P."/>
            <person name="Baker A.C."/>
            <person name="Traylor-Knowles N."/>
        </authorList>
    </citation>
    <scope>NUCLEOTIDE SEQUENCE [LARGE SCALE GENOMIC DNA]</scope>
    <source>
        <strain evidence="2">RSMAS</strain>
        <tissue evidence="2">Whole animal</tissue>
    </source>
</reference>
<evidence type="ECO:0000256" key="1">
    <source>
        <dbReference type="SAM" id="MobiDB-lite"/>
    </source>
</evidence>
<keyword evidence="3" id="KW-1185">Reference proteome</keyword>
<dbReference type="Proteomes" id="UP000275408">
    <property type="component" value="Unassembled WGS sequence"/>
</dbReference>
<dbReference type="PANTHER" id="PTHR22605:SF16">
    <property type="entry name" value="E3 UBIQUITIN-PROTEIN LIGASE RNF213"/>
    <property type="match status" value="1"/>
</dbReference>
<dbReference type="PANTHER" id="PTHR22605">
    <property type="entry name" value="RZ-TYPE DOMAIN-CONTAINING PROTEIN"/>
    <property type="match status" value="1"/>
</dbReference>
<dbReference type="GO" id="GO:0016887">
    <property type="term" value="F:ATP hydrolysis activity"/>
    <property type="evidence" value="ECO:0007669"/>
    <property type="project" value="InterPro"/>
</dbReference>
<dbReference type="GO" id="GO:0004842">
    <property type="term" value="F:ubiquitin-protein transferase activity"/>
    <property type="evidence" value="ECO:0007669"/>
    <property type="project" value="InterPro"/>
</dbReference>
<gene>
    <name evidence="2" type="ORF">pdam_00007857</name>
</gene>
<organism evidence="2 3">
    <name type="scientific">Pocillopora damicornis</name>
    <name type="common">Cauliflower coral</name>
    <name type="synonym">Millepora damicornis</name>
    <dbReference type="NCBI Taxonomy" id="46731"/>
    <lineage>
        <taxon>Eukaryota</taxon>
        <taxon>Metazoa</taxon>
        <taxon>Cnidaria</taxon>
        <taxon>Anthozoa</taxon>
        <taxon>Hexacorallia</taxon>
        <taxon>Scleractinia</taxon>
        <taxon>Astrocoeniina</taxon>
        <taxon>Pocilloporidae</taxon>
        <taxon>Pocillopora</taxon>
    </lineage>
</organism>
<proteinExistence type="predicted"/>
<evidence type="ECO:0000313" key="3">
    <source>
        <dbReference type="Proteomes" id="UP000275408"/>
    </source>
</evidence>
<comment type="caution">
    <text evidence="2">The sequence shown here is derived from an EMBL/GenBank/DDBJ whole genome shotgun (WGS) entry which is preliminary data.</text>
</comment>
<accession>A0A3M6TXZ8</accession>
<dbReference type="OrthoDB" id="2423195at2759"/>
<dbReference type="InterPro" id="IPR031248">
    <property type="entry name" value="RNF213"/>
</dbReference>
<name>A0A3M6TXZ8_POCDA</name>
<sequence>MVYAIAAKSQQRPRWHELEHAIKRNFGGLIEGDPVEIFKRYYTEKDDDFVAEIPTTIRLIEASLGREDVADRANFSENRYLLILTENYAALPIMQQHLLRTADDAVVIFGSSFPNDQEYTQICRNINRIKVCMETGRTVILLNLESLYESLYDALNQYYVYLGGQKYVDLGLGTHRFKCRVDDGFKLIVIAEKDVVYNNFPIPLINRLEKHFLVTLTSLTPDQKDVVQKLRTWASEFAEVSDEGRHGRDFSIGDAFVGFHEDTIPSIVMQVCNEIEREDHLSASDDTEDTWEMKVLRRSQMILLEMATPDAIARLPHTALERRAPHIWDAYFKEQQHSSLATFMSHVLNLEDRRFDEKRQKGLLIQVTTHSRLLSKNDLADICNQTGFERSTVDSMTLQQFQTEQQFRASVRTFFEHLGGECPGILLVQCDSGDENFNLIAGARHILLEERTNASEMLNLSSWEAVHIVLITQLPRIAGGCRNFVGFQGGKWMSVHIDELRPPGKHTPSIEQLIDRPISDLFSGDRIEEDDSMPAVTVAGKLLRNCVQAAACRVDSETESAERSTQRIELLLDLLPDDYQTQEDEESFASVAVQRTYHLLKEREQTAGNPRGWLQSEALSGTGVQEWGTFRKALLQRVFSVVVPILAEIIALADRDRNLDLLKNDNTWVSRVWLKILADRSISELSYSDMISPATNSVRERVQVFGSGAGGHRFSCRFPFSFIIKQRMEKLLKDAASVEAHSSATLLDSLRELICNSQLGPPLHELRRLHSAGLQYLMDFVHMVYKPSSDVEHELVYEAILSSAREIVTLEDEDGSESIDISLVHVAHSRVQHRLNCFDTLVRVNPDLVARLRETLQGNEPEVLLDVIALNICLEALEPSREMLLSPDTRRTWCDRVLSIRPAVEDMIRKERFGPVTEKCSNYGERSTIMLGHCRSMWQRTGAVRLFVEHVTLFAEKDKDVNSESATSLWKVLGDETDFSSLRSLQAIEKFLINYSEDIKQRTNEETVSELRRRCNAFFMELVSIFCFGDSMSKDLEKESISLLMRYVIGHQSTQTKDFSPFPDYAIDPTPVVRSFLLQQLLRSSAKFTKLVKEQLGVFFHGARNLKPEPSHVKEVCFLCVQCMEDILISRYQAKVADSKVTVRLKHAKKTCEEALTALRASDEDSAEMSALSLDGVAKGRYVLSLVVEYLYKLFIEGDSSYKDLDAKREVMLLLESTRKLCMEVSSSTPQLYLLKQLVWRYGLDCVRTLGEYKELAWILPPEARQQEEDVIQDRFIVHGNHYRAVREGLAKTVISGNIQDIVTAITETSLQAVSKNVILLLVIYREITMANISPVQTQNLSQEVRVKLDDFVRNGGHLNETARRFAKELLENKQGGNLKELQIYNGKSPQEHALTEIVIHTVVALQCVGEASLAQPLYALLTNPSTMKSVVIADMCISSGRILASGRGKVARILTGERGEGGGSEFLELLSESATDYHRPRNQGLRSYRLATVAMLGYEKDRTKTGHALGEPGSRPSNAEPQRDMPPIVCSLLRIIMHSAMVMGASRDPQATAQLITPSCSSQSVGQFLWQHLQRDLDVLSRAIGCSVDNAALTVHLALQQMISLNGGKTGTSFHTLKLLKRKQMAHESLMLLNIVRDELANGSIHLDENLQNASRLLMGDERFGKDPLVRQLYEFDEQMEDLSQGVRPMSRALWKYRHHITVEELSSSFQKEVLSGGGGKFKVLDAFLKQEHKLRFVQFLPDVVRLQRLLMDRFHRRIDRTDAENYTVREFLKDLPKGSVKEEYTNLFKSFKNAWNACKSFLGDQVFEYSHLGLIRLCHSLHSKVACASHKTFVIPRWTTTVQSRWFSPAPPGWEFVRPRSLSSWLMQITSLWEPTVVQLIKIVLFVLG</sequence>
<protein>
    <submittedName>
        <fullName evidence="2">Uncharacterized protein</fullName>
    </submittedName>
</protein>
<dbReference type="EMBL" id="RCHS01002719">
    <property type="protein sequence ID" value="RMX46168.1"/>
    <property type="molecule type" value="Genomic_DNA"/>
</dbReference>
<feature type="region of interest" description="Disordered" evidence="1">
    <location>
        <begin position="1503"/>
        <end position="1524"/>
    </location>
</feature>